<dbReference type="GO" id="GO:0008654">
    <property type="term" value="P:phospholipid biosynthetic process"/>
    <property type="evidence" value="ECO:0007669"/>
    <property type="project" value="UniProtKB-KW"/>
</dbReference>
<keyword evidence="12" id="KW-1133">Transmembrane helix</keyword>
<keyword evidence="21" id="KW-1185">Reference proteome</keyword>
<keyword evidence="9" id="KW-0444">Lipid biosynthesis</keyword>
<comment type="subcellular location">
    <subcellularLocation>
        <location evidence="2">Cell membrane</location>
        <topology evidence="2">Single-pass membrane protein</topology>
    </subcellularLocation>
</comment>
<dbReference type="Pfam" id="PF02611">
    <property type="entry name" value="CDH"/>
    <property type="match status" value="1"/>
</dbReference>
<evidence type="ECO:0000256" key="8">
    <source>
        <dbReference type="ARBA" id="ARBA00022475"/>
    </source>
</evidence>
<sequence>MNVTKLPSWRVCLLAVMATPPLSLHAQTAAKLETSKQPAACVLPKGRDVLLKLMQCCTRDLASDRDCREYDPVNKYVIIKDNAPSKPAAFLLIPSEKVRGIDDKRIFKTPYLNLWANAWDQSERYPGWGDHRIGMAINSAHARTQDQLHVHISCIDAKVAEILDRHEKNAKPHTVQLPPANNTYNVTTVNDLTDGQSPFQIARQIPDMGKMADKSVAVVKSKEPGRYYVLTTAYKDSKGGAAEELLDQRCGVNP</sequence>
<comment type="pathway">
    <text evidence="4">Lipid metabolism.</text>
</comment>
<dbReference type="GO" id="GO:0008715">
    <property type="term" value="F:CDP-diacylglycerol diphosphatase activity"/>
    <property type="evidence" value="ECO:0007669"/>
    <property type="project" value="UniProtKB-EC"/>
</dbReference>
<evidence type="ECO:0000256" key="11">
    <source>
        <dbReference type="ARBA" id="ARBA00022801"/>
    </source>
</evidence>
<comment type="similarity">
    <text evidence="5">Belongs to the Cdh family.</text>
</comment>
<dbReference type="RefSeq" id="WP_130417969.1">
    <property type="nucleotide sequence ID" value="NZ_SHKW01000001.1"/>
</dbReference>
<name>A0A4Q7YQR2_9BACT</name>
<gene>
    <name evidence="20" type="ORF">BDD14_1205</name>
</gene>
<dbReference type="GO" id="GO:0046342">
    <property type="term" value="P:CDP-diacylglycerol catabolic process"/>
    <property type="evidence" value="ECO:0007669"/>
    <property type="project" value="UniProtKB-UniPathway"/>
</dbReference>
<protein>
    <recommendedName>
        <fullName evidence="7">CDP-diacylglycerol pyrophosphatase</fullName>
        <ecNumber evidence="6">3.6.1.26</ecNumber>
    </recommendedName>
    <alternativeName>
        <fullName evidence="17">CDP-diacylglycerol phosphatidylhydrolase</fullName>
    </alternativeName>
    <alternativeName>
        <fullName evidence="18">CDP-diglyceride hydrolase</fullName>
    </alternativeName>
</protein>
<evidence type="ECO:0000313" key="20">
    <source>
        <dbReference type="EMBL" id="RZU39810.1"/>
    </source>
</evidence>
<accession>A0A4Q7YQR2</accession>
<evidence type="ECO:0000256" key="13">
    <source>
        <dbReference type="ARBA" id="ARBA00023098"/>
    </source>
</evidence>
<dbReference type="SUPFAM" id="SSF54197">
    <property type="entry name" value="HIT-like"/>
    <property type="match status" value="1"/>
</dbReference>
<evidence type="ECO:0000256" key="10">
    <source>
        <dbReference type="ARBA" id="ARBA00022692"/>
    </source>
</evidence>
<dbReference type="OrthoDB" id="481399at2"/>
<evidence type="ECO:0000256" key="14">
    <source>
        <dbReference type="ARBA" id="ARBA00023136"/>
    </source>
</evidence>
<evidence type="ECO:0000256" key="2">
    <source>
        <dbReference type="ARBA" id="ARBA00004162"/>
    </source>
</evidence>
<dbReference type="EC" id="3.6.1.26" evidence="6"/>
<dbReference type="UniPathway" id="UPA00609">
    <property type="reaction ID" value="UER00664"/>
</dbReference>
<keyword evidence="8" id="KW-1003">Cell membrane</keyword>
<keyword evidence="13" id="KW-0443">Lipid metabolism</keyword>
<evidence type="ECO:0000256" key="1">
    <source>
        <dbReference type="ARBA" id="ARBA00001007"/>
    </source>
</evidence>
<dbReference type="Gene3D" id="3.30.428.30">
    <property type="entry name" value="HIT family - CDH-like"/>
    <property type="match status" value="1"/>
</dbReference>
<feature type="signal peptide" evidence="19">
    <location>
        <begin position="1"/>
        <end position="26"/>
    </location>
</feature>
<reference evidence="20 21" key="1">
    <citation type="submission" date="2019-02" db="EMBL/GenBank/DDBJ databases">
        <title>Genomic Encyclopedia of Archaeal and Bacterial Type Strains, Phase II (KMG-II): from individual species to whole genera.</title>
        <authorList>
            <person name="Goeker M."/>
        </authorList>
    </citation>
    <scope>NUCLEOTIDE SEQUENCE [LARGE SCALE GENOMIC DNA]</scope>
    <source>
        <strain evidence="20 21">DSM 18101</strain>
    </source>
</reference>
<dbReference type="EMBL" id="SHKW01000001">
    <property type="protein sequence ID" value="RZU39810.1"/>
    <property type="molecule type" value="Genomic_DNA"/>
</dbReference>
<evidence type="ECO:0000256" key="6">
    <source>
        <dbReference type="ARBA" id="ARBA00012375"/>
    </source>
</evidence>
<evidence type="ECO:0000256" key="3">
    <source>
        <dbReference type="ARBA" id="ARBA00004927"/>
    </source>
</evidence>
<evidence type="ECO:0000256" key="19">
    <source>
        <dbReference type="SAM" id="SignalP"/>
    </source>
</evidence>
<keyword evidence="16" id="KW-1208">Phospholipid metabolism</keyword>
<dbReference type="Proteomes" id="UP000292958">
    <property type="component" value="Unassembled WGS sequence"/>
</dbReference>
<dbReference type="AlphaFoldDB" id="A0A4Q7YQR2"/>
<dbReference type="InterPro" id="IPR036265">
    <property type="entry name" value="HIT-like_sf"/>
</dbReference>
<feature type="chain" id="PRO_5020568857" description="CDP-diacylglycerol pyrophosphatase" evidence="19">
    <location>
        <begin position="27"/>
        <end position="254"/>
    </location>
</feature>
<evidence type="ECO:0000256" key="7">
    <source>
        <dbReference type="ARBA" id="ARBA00019608"/>
    </source>
</evidence>
<organism evidence="20 21">
    <name type="scientific">Edaphobacter modestus</name>
    <dbReference type="NCBI Taxonomy" id="388466"/>
    <lineage>
        <taxon>Bacteria</taxon>
        <taxon>Pseudomonadati</taxon>
        <taxon>Acidobacteriota</taxon>
        <taxon>Terriglobia</taxon>
        <taxon>Terriglobales</taxon>
        <taxon>Acidobacteriaceae</taxon>
        <taxon>Edaphobacter</taxon>
    </lineage>
</organism>
<dbReference type="InterPro" id="IPR003763">
    <property type="entry name" value="CDP-diacylglyc_Pase"/>
</dbReference>
<evidence type="ECO:0000256" key="17">
    <source>
        <dbReference type="ARBA" id="ARBA00032888"/>
    </source>
</evidence>
<keyword evidence="19" id="KW-0732">Signal</keyword>
<evidence type="ECO:0000256" key="16">
    <source>
        <dbReference type="ARBA" id="ARBA00023264"/>
    </source>
</evidence>
<evidence type="ECO:0000256" key="9">
    <source>
        <dbReference type="ARBA" id="ARBA00022516"/>
    </source>
</evidence>
<keyword evidence="10" id="KW-0812">Transmembrane</keyword>
<evidence type="ECO:0000256" key="12">
    <source>
        <dbReference type="ARBA" id="ARBA00022989"/>
    </source>
</evidence>
<keyword evidence="11" id="KW-0378">Hydrolase</keyword>
<evidence type="ECO:0000256" key="18">
    <source>
        <dbReference type="ARBA" id="ARBA00032892"/>
    </source>
</evidence>
<keyword evidence="14" id="KW-0472">Membrane</keyword>
<comment type="caution">
    <text evidence="20">The sequence shown here is derived from an EMBL/GenBank/DDBJ whole genome shotgun (WGS) entry which is preliminary data.</text>
</comment>
<proteinExistence type="inferred from homology"/>
<evidence type="ECO:0000256" key="5">
    <source>
        <dbReference type="ARBA" id="ARBA00006435"/>
    </source>
</evidence>
<evidence type="ECO:0000313" key="21">
    <source>
        <dbReference type="Proteomes" id="UP000292958"/>
    </source>
</evidence>
<dbReference type="GO" id="GO:0005886">
    <property type="term" value="C:plasma membrane"/>
    <property type="evidence" value="ECO:0007669"/>
    <property type="project" value="UniProtKB-SubCell"/>
</dbReference>
<comment type="catalytic activity">
    <reaction evidence="1">
        <text>a CDP-1,2-diacyl-sn-glycerol + H2O = a 1,2-diacyl-sn-glycero-3-phosphate + CMP + 2 H(+)</text>
        <dbReference type="Rhea" id="RHEA:15221"/>
        <dbReference type="ChEBI" id="CHEBI:15377"/>
        <dbReference type="ChEBI" id="CHEBI:15378"/>
        <dbReference type="ChEBI" id="CHEBI:58332"/>
        <dbReference type="ChEBI" id="CHEBI:58608"/>
        <dbReference type="ChEBI" id="CHEBI:60377"/>
        <dbReference type="EC" id="3.6.1.26"/>
    </reaction>
</comment>
<comment type="pathway">
    <text evidence="3">Phospholipid metabolism; CDP-diacylglycerol degradation; phosphatidate from CDP-diacylglycerol: step 1/1.</text>
</comment>
<keyword evidence="15" id="KW-0594">Phospholipid biosynthesis</keyword>
<evidence type="ECO:0000256" key="15">
    <source>
        <dbReference type="ARBA" id="ARBA00023209"/>
    </source>
</evidence>
<evidence type="ECO:0000256" key="4">
    <source>
        <dbReference type="ARBA" id="ARBA00005189"/>
    </source>
</evidence>